<protein>
    <submittedName>
        <fullName evidence="4">RNA recognition motif domain, nucleotide-binding alpha-beta plait domain superfamily</fullName>
    </submittedName>
</protein>
<dbReference type="Gene3D" id="3.30.70.330">
    <property type="match status" value="1"/>
</dbReference>
<evidence type="ECO:0000313" key="5">
    <source>
        <dbReference type="Proteomes" id="UP000215914"/>
    </source>
</evidence>
<evidence type="ECO:0000313" key="4">
    <source>
        <dbReference type="EMBL" id="KAF5783803.1"/>
    </source>
</evidence>
<comment type="caution">
    <text evidence="4">The sequence shown here is derived from an EMBL/GenBank/DDBJ whole genome shotgun (WGS) entry which is preliminary data.</text>
</comment>
<dbReference type="InterPro" id="IPR035979">
    <property type="entry name" value="RBD_domain_sf"/>
</dbReference>
<dbReference type="InterPro" id="IPR012677">
    <property type="entry name" value="Nucleotide-bd_a/b_plait_sf"/>
</dbReference>
<feature type="region of interest" description="Disordered" evidence="2">
    <location>
        <begin position="371"/>
        <end position="457"/>
    </location>
</feature>
<dbReference type="InterPro" id="IPR000504">
    <property type="entry name" value="RRM_dom"/>
</dbReference>
<dbReference type="EMBL" id="MNCJ02000326">
    <property type="protein sequence ID" value="KAF5783803.1"/>
    <property type="molecule type" value="Genomic_DNA"/>
</dbReference>
<sequence>MVSVPGRGGEDNGGDGPWIDVDYSRKKPRGNGVEITFIVQNLPERTTRTILREAFRPFGFISDAYVARKRDKRGNYFGFIRYKGVEDVDATLVVMNTVKILEAKVSVSLAKYDKNHKKFIYTSKVVGEKIWRPKATSGLNPLHNNFAGSRGPMVKEGKSFASLFHNDIPEGNSGSFSCAKSISIAFNGSKYPLHCMGRAIHGVVHDVDSLNTLNAVLTKEGMSNFGVSYIGGLSVLLTLGTPAMVNDAMTNFSTILSKVFSRYHVWKGEDLPLDRVVYLRISGVPVHLRDSSVYEEIGGLFGRVVQESTFSWTDPDNSECSVLVLVPLGKRIEETVVVSWKGRRFVVWVAEDIDAWKPDLDDDTLLANNLKEPVDEPDGCPDENNGGDHNMVDEVEEGELRSPEAIGASPGNVTKATTVESAGSPIILENERSVEHEKSENGFGMHVNDGDKHGDGTFPRHSINDDVGPECLAAGKFCGHNGAEERGCNLMDRIDQTGPTPLVGLGKRNRNLRSPPSDGSMQPNRGFCHDPLGDPLFDLNRPSFSTDSRIQDPIGVESDVPTGQFTPDFHPDPGVSNPLQLLF</sequence>
<keyword evidence="5" id="KW-1185">Reference proteome</keyword>
<dbReference type="GO" id="GO:0003723">
    <property type="term" value="F:RNA binding"/>
    <property type="evidence" value="ECO:0007669"/>
    <property type="project" value="UniProtKB-UniRule"/>
</dbReference>
<accession>A0A9K3N288</accession>
<feature type="region of interest" description="Disordered" evidence="2">
    <location>
        <begin position="499"/>
        <end position="577"/>
    </location>
</feature>
<evidence type="ECO:0000259" key="3">
    <source>
        <dbReference type="PROSITE" id="PS50102"/>
    </source>
</evidence>
<keyword evidence="1" id="KW-0694">RNA-binding</keyword>
<proteinExistence type="predicted"/>
<dbReference type="Pfam" id="PF00076">
    <property type="entry name" value="RRM_1"/>
    <property type="match status" value="1"/>
</dbReference>
<organism evidence="4 5">
    <name type="scientific">Helianthus annuus</name>
    <name type="common">Common sunflower</name>
    <dbReference type="NCBI Taxonomy" id="4232"/>
    <lineage>
        <taxon>Eukaryota</taxon>
        <taxon>Viridiplantae</taxon>
        <taxon>Streptophyta</taxon>
        <taxon>Embryophyta</taxon>
        <taxon>Tracheophyta</taxon>
        <taxon>Spermatophyta</taxon>
        <taxon>Magnoliopsida</taxon>
        <taxon>eudicotyledons</taxon>
        <taxon>Gunneridae</taxon>
        <taxon>Pentapetalae</taxon>
        <taxon>asterids</taxon>
        <taxon>campanulids</taxon>
        <taxon>Asterales</taxon>
        <taxon>Asteraceae</taxon>
        <taxon>Asteroideae</taxon>
        <taxon>Heliantheae alliance</taxon>
        <taxon>Heliantheae</taxon>
        <taxon>Helianthus</taxon>
    </lineage>
</organism>
<feature type="compositionally biased region" description="Basic and acidic residues" evidence="2">
    <location>
        <begin position="429"/>
        <end position="440"/>
    </location>
</feature>
<feature type="region of interest" description="Disordered" evidence="2">
    <location>
        <begin position="1"/>
        <end position="20"/>
    </location>
</feature>
<dbReference type="AlphaFoldDB" id="A0A9K3N288"/>
<dbReference type="Gramene" id="mRNA:HanXRQr2_Chr11g0512091">
    <property type="protein sequence ID" value="mRNA:HanXRQr2_Chr11g0512091"/>
    <property type="gene ID" value="HanXRQr2_Chr11g0512091"/>
</dbReference>
<evidence type="ECO:0000256" key="2">
    <source>
        <dbReference type="SAM" id="MobiDB-lite"/>
    </source>
</evidence>
<feature type="compositionally biased region" description="Polar residues" evidence="2">
    <location>
        <begin position="512"/>
        <end position="523"/>
    </location>
</feature>
<dbReference type="PROSITE" id="PS50102">
    <property type="entry name" value="RRM"/>
    <property type="match status" value="1"/>
</dbReference>
<feature type="domain" description="RRM" evidence="3">
    <location>
        <begin position="35"/>
        <end position="112"/>
    </location>
</feature>
<reference evidence="4" key="2">
    <citation type="submission" date="2020-06" db="EMBL/GenBank/DDBJ databases">
        <title>Helianthus annuus Genome sequencing and assembly Release 2.</title>
        <authorList>
            <person name="Gouzy J."/>
            <person name="Langlade N."/>
            <person name="Munos S."/>
        </authorList>
    </citation>
    <scope>NUCLEOTIDE SEQUENCE</scope>
    <source>
        <tissue evidence="4">Leaves</tissue>
    </source>
</reference>
<dbReference type="SUPFAM" id="SSF54928">
    <property type="entry name" value="RNA-binding domain, RBD"/>
    <property type="match status" value="1"/>
</dbReference>
<feature type="compositionally biased region" description="Polar residues" evidence="2">
    <location>
        <begin position="411"/>
        <end position="421"/>
    </location>
</feature>
<reference evidence="4" key="1">
    <citation type="journal article" date="2017" name="Nature">
        <title>The sunflower genome provides insights into oil metabolism, flowering and Asterid evolution.</title>
        <authorList>
            <person name="Badouin H."/>
            <person name="Gouzy J."/>
            <person name="Grassa C.J."/>
            <person name="Murat F."/>
            <person name="Staton S.E."/>
            <person name="Cottret L."/>
            <person name="Lelandais-Briere C."/>
            <person name="Owens G.L."/>
            <person name="Carrere S."/>
            <person name="Mayjonade B."/>
            <person name="Legrand L."/>
            <person name="Gill N."/>
            <person name="Kane N.C."/>
            <person name="Bowers J.E."/>
            <person name="Hubner S."/>
            <person name="Bellec A."/>
            <person name="Berard A."/>
            <person name="Berges H."/>
            <person name="Blanchet N."/>
            <person name="Boniface M.C."/>
            <person name="Brunel D."/>
            <person name="Catrice O."/>
            <person name="Chaidir N."/>
            <person name="Claudel C."/>
            <person name="Donnadieu C."/>
            <person name="Faraut T."/>
            <person name="Fievet G."/>
            <person name="Helmstetter N."/>
            <person name="King M."/>
            <person name="Knapp S.J."/>
            <person name="Lai Z."/>
            <person name="Le Paslier M.C."/>
            <person name="Lippi Y."/>
            <person name="Lorenzon L."/>
            <person name="Mandel J.R."/>
            <person name="Marage G."/>
            <person name="Marchand G."/>
            <person name="Marquand E."/>
            <person name="Bret-Mestries E."/>
            <person name="Morien E."/>
            <person name="Nambeesan S."/>
            <person name="Nguyen T."/>
            <person name="Pegot-Espagnet P."/>
            <person name="Pouilly N."/>
            <person name="Raftis F."/>
            <person name="Sallet E."/>
            <person name="Schiex T."/>
            <person name="Thomas J."/>
            <person name="Vandecasteele C."/>
            <person name="Vares D."/>
            <person name="Vear F."/>
            <person name="Vautrin S."/>
            <person name="Crespi M."/>
            <person name="Mangin B."/>
            <person name="Burke J.M."/>
            <person name="Salse J."/>
            <person name="Munos S."/>
            <person name="Vincourt P."/>
            <person name="Rieseberg L.H."/>
            <person name="Langlade N.B."/>
        </authorList>
    </citation>
    <scope>NUCLEOTIDE SEQUENCE</scope>
    <source>
        <tissue evidence="4">Leaves</tissue>
    </source>
</reference>
<dbReference type="Proteomes" id="UP000215914">
    <property type="component" value="Unassembled WGS sequence"/>
</dbReference>
<name>A0A9K3N288_HELAN</name>
<gene>
    <name evidence="4" type="ORF">HanXRQr2_Chr11g0512091</name>
</gene>
<dbReference type="SMART" id="SM00360">
    <property type="entry name" value="RRM"/>
    <property type="match status" value="1"/>
</dbReference>
<evidence type="ECO:0000256" key="1">
    <source>
        <dbReference type="PROSITE-ProRule" id="PRU00176"/>
    </source>
</evidence>